<keyword evidence="2" id="KW-1185">Reference proteome</keyword>
<name>A0A1H8D060_9BACI</name>
<dbReference type="EMBL" id="FOBW01000008">
    <property type="protein sequence ID" value="SEN00612.1"/>
    <property type="molecule type" value="Genomic_DNA"/>
</dbReference>
<dbReference type="AlphaFoldDB" id="A0A1H8D060"/>
<accession>A0A1H8D060</accession>
<protein>
    <submittedName>
        <fullName evidence="1">Uncharacterized protein</fullName>
    </submittedName>
</protein>
<gene>
    <name evidence="1" type="ORF">SAMN05192533_10821</name>
</gene>
<sequence>MVKPQGAITLPRNLRGRSSISMLYQLKFEEYAQKAAYSLMGVEY</sequence>
<reference evidence="2" key="1">
    <citation type="submission" date="2016-10" db="EMBL/GenBank/DDBJ databases">
        <authorList>
            <person name="Varghese N."/>
            <person name="Submissions S."/>
        </authorList>
    </citation>
    <scope>NUCLEOTIDE SEQUENCE [LARGE SCALE GENOMIC DNA]</scope>
    <source>
        <strain evidence="2">B48,IBRC-M 10115,DSM 25386,CECT 8001</strain>
    </source>
</reference>
<evidence type="ECO:0000313" key="2">
    <source>
        <dbReference type="Proteomes" id="UP000198553"/>
    </source>
</evidence>
<proteinExistence type="predicted"/>
<dbReference type="Proteomes" id="UP000198553">
    <property type="component" value="Unassembled WGS sequence"/>
</dbReference>
<organism evidence="1 2">
    <name type="scientific">Mesobacillus persicus</name>
    <dbReference type="NCBI Taxonomy" id="930146"/>
    <lineage>
        <taxon>Bacteria</taxon>
        <taxon>Bacillati</taxon>
        <taxon>Bacillota</taxon>
        <taxon>Bacilli</taxon>
        <taxon>Bacillales</taxon>
        <taxon>Bacillaceae</taxon>
        <taxon>Mesobacillus</taxon>
    </lineage>
</organism>
<dbReference type="STRING" id="930146.SAMN05192533_10821"/>
<evidence type="ECO:0000313" key="1">
    <source>
        <dbReference type="EMBL" id="SEN00612.1"/>
    </source>
</evidence>